<keyword evidence="3" id="KW-1185">Reference proteome</keyword>
<dbReference type="Proteomes" id="UP000037069">
    <property type="component" value="Unassembled WGS sequence"/>
</dbReference>
<feature type="chain" id="PRO_5005535087" evidence="1">
    <location>
        <begin position="24"/>
        <end position="166"/>
    </location>
</feature>
<feature type="signal peptide" evidence="1">
    <location>
        <begin position="1"/>
        <end position="23"/>
    </location>
</feature>
<keyword evidence="1" id="KW-0732">Signal</keyword>
<organism evidence="2 3">
    <name type="scientific">Lucilia cuprina</name>
    <name type="common">Green bottle fly</name>
    <name type="synonym">Australian sheep blowfly</name>
    <dbReference type="NCBI Taxonomy" id="7375"/>
    <lineage>
        <taxon>Eukaryota</taxon>
        <taxon>Metazoa</taxon>
        <taxon>Ecdysozoa</taxon>
        <taxon>Arthropoda</taxon>
        <taxon>Hexapoda</taxon>
        <taxon>Insecta</taxon>
        <taxon>Pterygota</taxon>
        <taxon>Neoptera</taxon>
        <taxon>Endopterygota</taxon>
        <taxon>Diptera</taxon>
        <taxon>Brachycera</taxon>
        <taxon>Muscomorpha</taxon>
        <taxon>Oestroidea</taxon>
        <taxon>Calliphoridae</taxon>
        <taxon>Luciliinae</taxon>
        <taxon>Lucilia</taxon>
    </lineage>
</organism>
<evidence type="ECO:0000256" key="1">
    <source>
        <dbReference type="SAM" id="SignalP"/>
    </source>
</evidence>
<reference evidence="2 3" key="1">
    <citation type="journal article" date="2015" name="Nat. Commun.">
        <title>Lucilia cuprina genome unlocks parasitic fly biology to underpin future interventions.</title>
        <authorList>
            <person name="Anstead C.A."/>
            <person name="Korhonen P.K."/>
            <person name="Young N.D."/>
            <person name="Hall R.S."/>
            <person name="Jex A.R."/>
            <person name="Murali S.C."/>
            <person name="Hughes D.S."/>
            <person name="Lee S.F."/>
            <person name="Perry T."/>
            <person name="Stroehlein A.J."/>
            <person name="Ansell B.R."/>
            <person name="Breugelmans B."/>
            <person name="Hofmann A."/>
            <person name="Qu J."/>
            <person name="Dugan S."/>
            <person name="Lee S.L."/>
            <person name="Chao H."/>
            <person name="Dinh H."/>
            <person name="Han Y."/>
            <person name="Doddapaneni H.V."/>
            <person name="Worley K.C."/>
            <person name="Muzny D.M."/>
            <person name="Ioannidis P."/>
            <person name="Waterhouse R.M."/>
            <person name="Zdobnov E.M."/>
            <person name="James P.J."/>
            <person name="Bagnall N.H."/>
            <person name="Kotze A.C."/>
            <person name="Gibbs R.A."/>
            <person name="Richards S."/>
            <person name="Batterham P."/>
            <person name="Gasser R.B."/>
        </authorList>
    </citation>
    <scope>NUCLEOTIDE SEQUENCE [LARGE SCALE GENOMIC DNA]</scope>
    <source>
        <strain evidence="2 3">LS</strain>
        <tissue evidence="2">Full body</tissue>
    </source>
</reference>
<name>A0A0L0BTJ2_LUCCU</name>
<gene>
    <name evidence="2" type="ORF">FF38_00516</name>
</gene>
<comment type="caution">
    <text evidence="2">The sequence shown here is derived from an EMBL/GenBank/DDBJ whole genome shotgun (WGS) entry which is preliminary data.</text>
</comment>
<evidence type="ECO:0000313" key="3">
    <source>
        <dbReference type="Proteomes" id="UP000037069"/>
    </source>
</evidence>
<dbReference type="AlphaFoldDB" id="A0A0L0BTJ2"/>
<proteinExistence type="predicted"/>
<protein>
    <submittedName>
        <fullName evidence="2">Uncharacterized protein</fullName>
    </submittedName>
</protein>
<dbReference type="OrthoDB" id="6597267at2759"/>
<dbReference type="EMBL" id="JRES01001357">
    <property type="protein sequence ID" value="KNC23362.1"/>
    <property type="molecule type" value="Genomic_DNA"/>
</dbReference>
<sequence length="166" mass="19468">MQFAKKNILKVLCFVLYLQTFLCHQSQYLHTPDINVIDFSVDDILNEDLIPVQIVDQLDHLFNTNYSGKEHEFLQIPAWKNFNSTDLSSAVKTMRYHRYKMNEYLLSGYLSNEIVGSISKRSGKAKNYSYADVSDDNFVPTNHKLIEDEGSSQYSTWLKRYLLYHH</sequence>
<accession>A0A0L0BTJ2</accession>
<evidence type="ECO:0000313" key="2">
    <source>
        <dbReference type="EMBL" id="KNC23362.1"/>
    </source>
</evidence>